<accession>A0ABU5DRK5</accession>
<dbReference type="Proteomes" id="UP001285263">
    <property type="component" value="Unassembled WGS sequence"/>
</dbReference>
<keyword evidence="5" id="KW-1185">Reference proteome</keyword>
<feature type="domain" description="Glycosyltransferase subfamily 4-like N-terminal" evidence="3">
    <location>
        <begin position="13"/>
        <end position="176"/>
    </location>
</feature>
<organism evidence="4 5">
    <name type="scientific">Roseateles agri</name>
    <dbReference type="NCBI Taxonomy" id="3098619"/>
    <lineage>
        <taxon>Bacteria</taxon>
        <taxon>Pseudomonadati</taxon>
        <taxon>Pseudomonadota</taxon>
        <taxon>Betaproteobacteria</taxon>
        <taxon>Burkholderiales</taxon>
        <taxon>Sphaerotilaceae</taxon>
        <taxon>Roseateles</taxon>
    </lineage>
</organism>
<evidence type="ECO:0000256" key="1">
    <source>
        <dbReference type="ARBA" id="ARBA00022679"/>
    </source>
</evidence>
<gene>
    <name evidence="4" type="ORF">SNE35_30925</name>
</gene>
<dbReference type="SUPFAM" id="SSF53756">
    <property type="entry name" value="UDP-Glycosyltransferase/glycogen phosphorylase"/>
    <property type="match status" value="1"/>
</dbReference>
<keyword evidence="1" id="KW-0808">Transferase</keyword>
<protein>
    <submittedName>
        <fullName evidence="4">MSMEG_0565 family glycosyltransferase</fullName>
    </submittedName>
</protein>
<dbReference type="PANTHER" id="PTHR46401">
    <property type="entry name" value="GLYCOSYLTRANSFERASE WBBK-RELATED"/>
    <property type="match status" value="1"/>
</dbReference>
<comment type="caution">
    <text evidence="4">The sequence shown here is derived from an EMBL/GenBank/DDBJ whole genome shotgun (WGS) entry which is preliminary data.</text>
</comment>
<dbReference type="NCBIfam" id="TIGR04047">
    <property type="entry name" value="MSMEG_0565_glyc"/>
    <property type="match status" value="1"/>
</dbReference>
<name>A0ABU5DRK5_9BURK</name>
<evidence type="ECO:0000313" key="4">
    <source>
        <dbReference type="EMBL" id="MDY0748952.1"/>
    </source>
</evidence>
<evidence type="ECO:0000259" key="2">
    <source>
        <dbReference type="Pfam" id="PF00534"/>
    </source>
</evidence>
<feature type="domain" description="Glycosyl transferase family 1" evidence="2">
    <location>
        <begin position="195"/>
        <end position="354"/>
    </location>
</feature>
<proteinExistence type="predicted"/>
<dbReference type="PANTHER" id="PTHR46401:SF2">
    <property type="entry name" value="GLYCOSYLTRANSFERASE WBBK-RELATED"/>
    <property type="match status" value="1"/>
</dbReference>
<dbReference type="Gene3D" id="3.40.50.2000">
    <property type="entry name" value="Glycogen Phosphorylase B"/>
    <property type="match status" value="2"/>
</dbReference>
<dbReference type="EMBL" id="JAXCLA010000012">
    <property type="protein sequence ID" value="MDY0748952.1"/>
    <property type="molecule type" value="Genomic_DNA"/>
</dbReference>
<dbReference type="Pfam" id="PF00534">
    <property type="entry name" value="Glycos_transf_1"/>
    <property type="match status" value="1"/>
</dbReference>
<evidence type="ECO:0000259" key="3">
    <source>
        <dbReference type="Pfam" id="PF13439"/>
    </source>
</evidence>
<evidence type="ECO:0000313" key="5">
    <source>
        <dbReference type="Proteomes" id="UP001285263"/>
    </source>
</evidence>
<reference evidence="4 5" key="1">
    <citation type="submission" date="2023-11" db="EMBL/GenBank/DDBJ databases">
        <title>Paucibacter sp. nov., isolated from fresh soil in Korea.</title>
        <authorList>
            <person name="Le N.T.T."/>
        </authorList>
    </citation>
    <scope>NUCLEOTIDE SEQUENCE [LARGE SCALE GENOMIC DNA]</scope>
    <source>
        <strain evidence="4 5">R3-3</strain>
    </source>
</reference>
<dbReference type="InterPro" id="IPR028098">
    <property type="entry name" value="Glyco_trans_4-like_N"/>
</dbReference>
<dbReference type="RefSeq" id="WP_320426921.1">
    <property type="nucleotide sequence ID" value="NZ_JAXCLA010000012.1"/>
</dbReference>
<dbReference type="CDD" id="cd03801">
    <property type="entry name" value="GT4_PimA-like"/>
    <property type="match status" value="1"/>
</dbReference>
<dbReference type="InterPro" id="IPR001296">
    <property type="entry name" value="Glyco_trans_1"/>
</dbReference>
<dbReference type="InterPro" id="IPR023986">
    <property type="entry name" value="GlycosylTfrase_MSMEG0565"/>
</dbReference>
<dbReference type="Pfam" id="PF13439">
    <property type="entry name" value="Glyco_transf_4"/>
    <property type="match status" value="1"/>
</dbReference>
<sequence length="386" mass="41777">MKIALLTHSLRPRGGVIHTLELADALAARGHAVTVIAAAEPGEQPFRAVRHTLAVIRLPALAAELVTQVRQRIDCLTEALPSLLADGDFDIAHTQDSLGGNALASLREQGRLALPWLRTIHHLDVFEQPVLNAWQDRAWRRADGIACVSDDWLARLRAQAGGVPVERMFNGVDLRRYGPQPVPGDDERLAALGLAPDGGPVCLLVGGVEARKNTVRLLQAFAQLRREDPAWRASTLVIAGGASMLDHGAARRAWDEALQSLGLDEGPGRPVLRTGPLPDEALPALMRRAAVLAMPSLVEGFGLVALEALACGTPVLVSRRPPFTEHLADEPTVAWCEPEDVGSIAAGLREALGLPRPTAMPRVCIDHGWDRSARLHEDWYRRALIH</sequence>